<dbReference type="Proteomes" id="UP000509761">
    <property type="component" value="Chromosome"/>
</dbReference>
<dbReference type="AlphaFoldDB" id="A0AAP9NMR2"/>
<gene>
    <name evidence="2" type="ORF">FX987_02730</name>
</gene>
<feature type="transmembrane region" description="Helical" evidence="1">
    <location>
        <begin position="61"/>
        <end position="82"/>
    </location>
</feature>
<reference evidence="2 3" key="1">
    <citation type="submission" date="2019-12" db="EMBL/GenBank/DDBJ databases">
        <title>Genome sequencing and assembly of endphytes of Porphyra tenera.</title>
        <authorList>
            <person name="Park J.M."/>
            <person name="Shin R."/>
            <person name="Jo S.H."/>
        </authorList>
    </citation>
    <scope>NUCLEOTIDE SEQUENCE [LARGE SCALE GENOMIC DNA]</scope>
    <source>
        <strain evidence="2 3">GPM3</strain>
    </source>
</reference>
<accession>A0AAP9NMR2</accession>
<proteinExistence type="predicted"/>
<name>A0AAP9NMR2_9GAMM</name>
<keyword evidence="1" id="KW-0812">Transmembrane</keyword>
<organism evidence="2 3">
    <name type="scientific">Vreelandella titanicae</name>
    <dbReference type="NCBI Taxonomy" id="664683"/>
    <lineage>
        <taxon>Bacteria</taxon>
        <taxon>Pseudomonadati</taxon>
        <taxon>Pseudomonadota</taxon>
        <taxon>Gammaproteobacteria</taxon>
        <taxon>Oceanospirillales</taxon>
        <taxon>Halomonadaceae</taxon>
        <taxon>Vreelandella</taxon>
    </lineage>
</organism>
<feature type="transmembrane region" description="Helical" evidence="1">
    <location>
        <begin position="12"/>
        <end position="33"/>
    </location>
</feature>
<dbReference type="EMBL" id="CP054580">
    <property type="protein sequence ID" value="QKS24947.1"/>
    <property type="molecule type" value="Genomic_DNA"/>
</dbReference>
<sequence>MDGFVEEIGRGFFRVIGYILAEIFFRTVCYWVGWPICKLVTLGKYPSASEVIYLNEHRSRADGVLCAVVGLLALIVLALYLLGQFSYKA</sequence>
<keyword evidence="1" id="KW-0472">Membrane</keyword>
<protein>
    <submittedName>
        <fullName evidence="2">Uncharacterized protein</fullName>
    </submittedName>
</protein>
<evidence type="ECO:0000313" key="2">
    <source>
        <dbReference type="EMBL" id="QKS24947.1"/>
    </source>
</evidence>
<keyword evidence="1" id="KW-1133">Transmembrane helix</keyword>
<evidence type="ECO:0000256" key="1">
    <source>
        <dbReference type="SAM" id="Phobius"/>
    </source>
</evidence>
<evidence type="ECO:0000313" key="3">
    <source>
        <dbReference type="Proteomes" id="UP000509761"/>
    </source>
</evidence>
<keyword evidence="3" id="KW-1185">Reference proteome</keyword>